<keyword evidence="3" id="KW-0560">Oxidoreductase</keyword>
<dbReference type="OrthoDB" id="419598at2759"/>
<name>A0A7C8M4F7_9PLEO</name>
<keyword evidence="6" id="KW-1185">Reference proteome</keyword>
<feature type="domain" description="NAD(P)-binding" evidence="4">
    <location>
        <begin position="10"/>
        <end position="149"/>
    </location>
</feature>
<organism evidence="5 6">
    <name type="scientific">Massariosphaeria phaeospora</name>
    <dbReference type="NCBI Taxonomy" id="100035"/>
    <lineage>
        <taxon>Eukaryota</taxon>
        <taxon>Fungi</taxon>
        <taxon>Dikarya</taxon>
        <taxon>Ascomycota</taxon>
        <taxon>Pezizomycotina</taxon>
        <taxon>Dothideomycetes</taxon>
        <taxon>Pleosporomycetidae</taxon>
        <taxon>Pleosporales</taxon>
        <taxon>Pleosporales incertae sedis</taxon>
        <taxon>Massariosphaeria</taxon>
    </lineage>
</organism>
<dbReference type="InterPro" id="IPR016040">
    <property type="entry name" value="NAD(P)-bd_dom"/>
</dbReference>
<protein>
    <recommendedName>
        <fullName evidence="4">NAD(P)-binding domain-containing protein</fullName>
    </recommendedName>
</protein>
<evidence type="ECO:0000259" key="4">
    <source>
        <dbReference type="Pfam" id="PF13460"/>
    </source>
</evidence>
<proteinExistence type="inferred from homology"/>
<dbReference type="SUPFAM" id="SSF51735">
    <property type="entry name" value="NAD(P)-binding Rossmann-fold domains"/>
    <property type="match status" value="1"/>
</dbReference>
<dbReference type="PANTHER" id="PTHR47706:SF10">
    <property type="entry name" value="NMRA-LIKE DOMAIN-CONTAINING PROTEIN"/>
    <property type="match status" value="1"/>
</dbReference>
<dbReference type="InterPro" id="IPR036291">
    <property type="entry name" value="NAD(P)-bd_dom_sf"/>
</dbReference>
<dbReference type="EMBL" id="JAADJZ010000020">
    <property type="protein sequence ID" value="KAF2868198.1"/>
    <property type="molecule type" value="Genomic_DNA"/>
</dbReference>
<dbReference type="AlphaFoldDB" id="A0A7C8M4F7"/>
<sequence length="324" mass="35119">MELKNIAILGARGTLGSAIVNELLKDSSRFTITGISREMSTYTAPAGSNIAVKSVDYSSLSSLTEAFAGQDAIINCITAGATQFEPMKIIVDAAVAAGVKFFFADEFVGNIEKEQFRRMPEAAVGSKLRVREYLKELSKEGKMQWTSLNGGPFFDLWLMQGPAGFDIPNKRARIYGTGLNKMCWTPLPTMALATANMLRNPGPVTNRPIHISTVANLTQSAILASLESVLDTKFSVENVDVAKIVKHSRIALERGEVAKAMKGLGVGGQFYEVDSGSDFSHLVENETVGVEVVSVEEAVRDALEKWGQDSPIVEGMFRIEACEI</sequence>
<evidence type="ECO:0000313" key="6">
    <source>
        <dbReference type="Proteomes" id="UP000481861"/>
    </source>
</evidence>
<dbReference type="Pfam" id="PF13460">
    <property type="entry name" value="NAD_binding_10"/>
    <property type="match status" value="1"/>
</dbReference>
<evidence type="ECO:0000256" key="3">
    <source>
        <dbReference type="ARBA" id="ARBA00023002"/>
    </source>
</evidence>
<evidence type="ECO:0000256" key="1">
    <source>
        <dbReference type="ARBA" id="ARBA00005725"/>
    </source>
</evidence>
<comment type="similarity">
    <text evidence="1">Belongs to the NmrA-type oxidoreductase family. Isoflavone reductase subfamily.</text>
</comment>
<accession>A0A7C8M4F7</accession>
<dbReference type="Proteomes" id="UP000481861">
    <property type="component" value="Unassembled WGS sequence"/>
</dbReference>
<dbReference type="InterPro" id="IPR051609">
    <property type="entry name" value="NmrA/Isoflavone_reductase-like"/>
</dbReference>
<keyword evidence="2" id="KW-0521">NADP</keyword>
<reference evidence="5 6" key="1">
    <citation type="submission" date="2020-01" db="EMBL/GenBank/DDBJ databases">
        <authorList>
            <consortium name="DOE Joint Genome Institute"/>
            <person name="Haridas S."/>
            <person name="Albert R."/>
            <person name="Binder M."/>
            <person name="Bloem J."/>
            <person name="Labutti K."/>
            <person name="Salamov A."/>
            <person name="Andreopoulos B."/>
            <person name="Baker S.E."/>
            <person name="Barry K."/>
            <person name="Bills G."/>
            <person name="Bluhm B.H."/>
            <person name="Cannon C."/>
            <person name="Castanera R."/>
            <person name="Culley D.E."/>
            <person name="Daum C."/>
            <person name="Ezra D."/>
            <person name="Gonzalez J.B."/>
            <person name="Henrissat B."/>
            <person name="Kuo A."/>
            <person name="Liang C."/>
            <person name="Lipzen A."/>
            <person name="Lutzoni F."/>
            <person name="Magnuson J."/>
            <person name="Mondo S."/>
            <person name="Nolan M."/>
            <person name="Ohm R."/>
            <person name="Pangilinan J."/>
            <person name="Park H.-J.H."/>
            <person name="Ramirez L."/>
            <person name="Alfaro M."/>
            <person name="Sun H."/>
            <person name="Tritt A."/>
            <person name="Yoshinaga Y."/>
            <person name="Zwiers L.-H.L."/>
            <person name="Turgeon B.G."/>
            <person name="Goodwin S.B."/>
            <person name="Spatafora J.W."/>
            <person name="Crous P.W."/>
            <person name="Grigoriev I.V."/>
        </authorList>
    </citation>
    <scope>NUCLEOTIDE SEQUENCE [LARGE SCALE GENOMIC DNA]</scope>
    <source>
        <strain evidence="5 6">CBS 611.86</strain>
    </source>
</reference>
<dbReference type="GO" id="GO:0016491">
    <property type="term" value="F:oxidoreductase activity"/>
    <property type="evidence" value="ECO:0007669"/>
    <property type="project" value="UniProtKB-KW"/>
</dbReference>
<comment type="caution">
    <text evidence="5">The sequence shown here is derived from an EMBL/GenBank/DDBJ whole genome shotgun (WGS) entry which is preliminary data.</text>
</comment>
<evidence type="ECO:0000256" key="2">
    <source>
        <dbReference type="ARBA" id="ARBA00022857"/>
    </source>
</evidence>
<gene>
    <name evidence="5" type="ORF">BDV95DRAFT_501434</name>
</gene>
<dbReference type="PANTHER" id="PTHR47706">
    <property type="entry name" value="NMRA-LIKE FAMILY PROTEIN"/>
    <property type="match status" value="1"/>
</dbReference>
<evidence type="ECO:0000313" key="5">
    <source>
        <dbReference type="EMBL" id="KAF2868198.1"/>
    </source>
</evidence>
<dbReference type="Gene3D" id="3.40.50.720">
    <property type="entry name" value="NAD(P)-binding Rossmann-like Domain"/>
    <property type="match status" value="1"/>
</dbReference>